<organism evidence="3 4">
    <name type="scientific">Microlunatus capsulatus</name>
    <dbReference type="NCBI Taxonomy" id="99117"/>
    <lineage>
        <taxon>Bacteria</taxon>
        <taxon>Bacillati</taxon>
        <taxon>Actinomycetota</taxon>
        <taxon>Actinomycetes</taxon>
        <taxon>Propionibacteriales</taxon>
        <taxon>Propionibacteriaceae</taxon>
        <taxon>Microlunatus</taxon>
    </lineage>
</organism>
<evidence type="ECO:0000313" key="3">
    <source>
        <dbReference type="EMBL" id="MBP2417621.1"/>
    </source>
</evidence>
<sequence>MSDLHPLPVPTRALEQGPAPAAAAAAEPTTTPPGRARRWLAGTVLVTVGLVAGAGATYAFTDRPAATWTDPGPGSAGVDRRGTDPAGPPPGPADPAGPGTTTDGEPT</sequence>
<accession>A0ABS4Z9F1</accession>
<feature type="compositionally biased region" description="Low complexity" evidence="1">
    <location>
        <begin position="96"/>
        <end position="107"/>
    </location>
</feature>
<feature type="compositionally biased region" description="Pro residues" evidence="1">
    <location>
        <begin position="86"/>
        <end position="95"/>
    </location>
</feature>
<keyword evidence="2" id="KW-0812">Transmembrane</keyword>
<keyword evidence="2" id="KW-0472">Membrane</keyword>
<reference evidence="3 4" key="1">
    <citation type="submission" date="2021-03" db="EMBL/GenBank/DDBJ databases">
        <title>Sequencing the genomes of 1000 actinobacteria strains.</title>
        <authorList>
            <person name="Klenk H.-P."/>
        </authorList>
    </citation>
    <scope>NUCLEOTIDE SEQUENCE [LARGE SCALE GENOMIC DNA]</scope>
    <source>
        <strain evidence="3 4">DSM 12936</strain>
    </source>
</reference>
<dbReference type="EMBL" id="JAGIOB010000001">
    <property type="protein sequence ID" value="MBP2417621.1"/>
    <property type="molecule type" value="Genomic_DNA"/>
</dbReference>
<evidence type="ECO:0008006" key="5">
    <source>
        <dbReference type="Google" id="ProtNLM"/>
    </source>
</evidence>
<gene>
    <name evidence="3" type="ORF">JOF54_002543</name>
</gene>
<feature type="region of interest" description="Disordered" evidence="1">
    <location>
        <begin position="63"/>
        <end position="107"/>
    </location>
</feature>
<protein>
    <recommendedName>
        <fullName evidence="5">Serine/threonine protein kinase</fullName>
    </recommendedName>
</protein>
<name>A0ABS4Z9F1_9ACTN</name>
<keyword evidence="2" id="KW-1133">Transmembrane helix</keyword>
<dbReference type="RefSeq" id="WP_210056342.1">
    <property type="nucleotide sequence ID" value="NZ_BAAAMH010000031.1"/>
</dbReference>
<evidence type="ECO:0000256" key="1">
    <source>
        <dbReference type="SAM" id="MobiDB-lite"/>
    </source>
</evidence>
<feature type="region of interest" description="Disordered" evidence="1">
    <location>
        <begin position="1"/>
        <end position="36"/>
    </location>
</feature>
<dbReference type="Proteomes" id="UP000758168">
    <property type="component" value="Unassembled WGS sequence"/>
</dbReference>
<feature type="transmembrane region" description="Helical" evidence="2">
    <location>
        <begin position="39"/>
        <end position="60"/>
    </location>
</feature>
<comment type="caution">
    <text evidence="3">The sequence shown here is derived from an EMBL/GenBank/DDBJ whole genome shotgun (WGS) entry which is preliminary data.</text>
</comment>
<feature type="compositionally biased region" description="Low complexity" evidence="1">
    <location>
        <begin position="18"/>
        <end position="36"/>
    </location>
</feature>
<evidence type="ECO:0000256" key="2">
    <source>
        <dbReference type="SAM" id="Phobius"/>
    </source>
</evidence>
<proteinExistence type="predicted"/>
<evidence type="ECO:0000313" key="4">
    <source>
        <dbReference type="Proteomes" id="UP000758168"/>
    </source>
</evidence>
<keyword evidence="4" id="KW-1185">Reference proteome</keyword>